<evidence type="ECO:0000256" key="2">
    <source>
        <dbReference type="ARBA" id="ARBA00011006"/>
    </source>
</evidence>
<comment type="similarity">
    <text evidence="2">Belongs to the UPF0410 family.</text>
</comment>
<keyword evidence="5 7" id="KW-1133">Transmembrane helix</keyword>
<keyword evidence="6 7" id="KW-0472">Membrane</keyword>
<dbReference type="GO" id="GO:0005886">
    <property type="term" value="C:plasma membrane"/>
    <property type="evidence" value="ECO:0007669"/>
    <property type="project" value="UniProtKB-SubCell"/>
</dbReference>
<comment type="subcellular location">
    <subcellularLocation>
        <location evidence="1">Cell membrane</location>
        <topology evidence="1">Multi-pass membrane protein</topology>
    </subcellularLocation>
</comment>
<evidence type="ECO:0000313" key="9">
    <source>
        <dbReference type="Proteomes" id="UP000721844"/>
    </source>
</evidence>
<reference evidence="8 9" key="1">
    <citation type="journal article" date="2021" name="Microorganisms">
        <title>Acidisoma silvae sp. nov. and Acidisomacellulosilytica sp. nov., Two Acidophilic Bacteria Isolated from Decaying Wood, Hydrolyzing Cellulose and Producing Poly-3-hydroxybutyrate.</title>
        <authorList>
            <person name="Mieszkin S."/>
            <person name="Pouder E."/>
            <person name="Uroz S."/>
            <person name="Simon-Colin C."/>
            <person name="Alain K."/>
        </authorList>
    </citation>
    <scope>NUCLEOTIDE SEQUENCE [LARGE SCALE GENOMIC DNA]</scope>
    <source>
        <strain evidence="8 9">HW T5.17</strain>
    </source>
</reference>
<sequence>MSIIGWIILGLIAGFIASKIVNRSGEGFFMDIVLGIVGALVGGFIFNAFGAHGVTGFNLYSLIVAVIGSIVLLVLYHAFFGRRRY</sequence>
<evidence type="ECO:0000313" key="8">
    <source>
        <dbReference type="EMBL" id="MCB8880383.1"/>
    </source>
</evidence>
<dbReference type="AlphaFoldDB" id="A0A964E3X3"/>
<evidence type="ECO:0000256" key="7">
    <source>
        <dbReference type="SAM" id="Phobius"/>
    </source>
</evidence>
<comment type="caution">
    <text evidence="8">The sequence shown here is derived from an EMBL/GenBank/DDBJ whole genome shotgun (WGS) entry which is preliminary data.</text>
</comment>
<evidence type="ECO:0000256" key="5">
    <source>
        <dbReference type="ARBA" id="ARBA00022989"/>
    </source>
</evidence>
<dbReference type="PANTHER" id="PTHR33884:SF3">
    <property type="entry name" value="UPF0410 PROTEIN YMGE"/>
    <property type="match status" value="1"/>
</dbReference>
<organism evidence="8 9">
    <name type="scientific">Acidisoma cellulosilyticum</name>
    <dbReference type="NCBI Taxonomy" id="2802395"/>
    <lineage>
        <taxon>Bacteria</taxon>
        <taxon>Pseudomonadati</taxon>
        <taxon>Pseudomonadota</taxon>
        <taxon>Alphaproteobacteria</taxon>
        <taxon>Acetobacterales</taxon>
        <taxon>Acidocellaceae</taxon>
        <taxon>Acidisoma</taxon>
    </lineage>
</organism>
<gene>
    <name evidence="8" type="ORF">ACELLULO517_09070</name>
</gene>
<dbReference type="Proteomes" id="UP000721844">
    <property type="component" value="Unassembled WGS sequence"/>
</dbReference>
<evidence type="ECO:0000256" key="4">
    <source>
        <dbReference type="ARBA" id="ARBA00022692"/>
    </source>
</evidence>
<dbReference type="PANTHER" id="PTHR33884">
    <property type="entry name" value="UPF0410 PROTEIN YMGE"/>
    <property type="match status" value="1"/>
</dbReference>
<dbReference type="InterPro" id="IPR007341">
    <property type="entry name" value="Transgly_assoc"/>
</dbReference>
<feature type="transmembrane region" description="Helical" evidence="7">
    <location>
        <begin position="28"/>
        <end position="51"/>
    </location>
</feature>
<dbReference type="Pfam" id="PF04226">
    <property type="entry name" value="Transgly_assoc"/>
    <property type="match status" value="1"/>
</dbReference>
<keyword evidence="9" id="KW-1185">Reference proteome</keyword>
<evidence type="ECO:0000256" key="1">
    <source>
        <dbReference type="ARBA" id="ARBA00004651"/>
    </source>
</evidence>
<feature type="transmembrane region" description="Helical" evidence="7">
    <location>
        <begin position="57"/>
        <end position="79"/>
    </location>
</feature>
<dbReference type="EMBL" id="JAESVA010000003">
    <property type="protein sequence ID" value="MCB8880383.1"/>
    <property type="molecule type" value="Genomic_DNA"/>
</dbReference>
<accession>A0A964E3X3</accession>
<evidence type="ECO:0000256" key="3">
    <source>
        <dbReference type="ARBA" id="ARBA00022475"/>
    </source>
</evidence>
<keyword evidence="4 7" id="KW-0812">Transmembrane</keyword>
<evidence type="ECO:0000256" key="6">
    <source>
        <dbReference type="ARBA" id="ARBA00023136"/>
    </source>
</evidence>
<keyword evidence="3" id="KW-1003">Cell membrane</keyword>
<feature type="transmembrane region" description="Helical" evidence="7">
    <location>
        <begin position="6"/>
        <end position="21"/>
    </location>
</feature>
<dbReference type="RefSeq" id="WP_227307029.1">
    <property type="nucleotide sequence ID" value="NZ_JAESVA010000003.1"/>
</dbReference>
<name>A0A964E3X3_9PROT</name>
<proteinExistence type="inferred from homology"/>
<protein>
    <submittedName>
        <fullName evidence="8">GlsB/YeaQ/YmgE family stress response membrane protein</fullName>
    </submittedName>
</protein>